<dbReference type="EMBL" id="ANLA01000015">
    <property type="protein sequence ID" value="EMQ94666.1"/>
    <property type="molecule type" value="Genomic_DNA"/>
</dbReference>
<comment type="caution">
    <text evidence="1">The sequence shown here is derived from an EMBL/GenBank/DDBJ whole genome shotgun (WGS) entry which is preliminary data.</text>
</comment>
<sequence length="45" mass="5482">MYNYGTGFRYLIARKFKIRMGIDVVWPNHDFGYYIVFGCAWNNRK</sequence>
<dbReference type="PATRIC" id="fig|1137281.3.peg.2053"/>
<keyword evidence="2" id="KW-1185">Reference proteome</keyword>
<evidence type="ECO:0000313" key="2">
    <source>
        <dbReference type="Proteomes" id="UP000012024"/>
    </source>
</evidence>
<protein>
    <submittedName>
        <fullName evidence="1">Glyceraldehyde 3-phosphate dehydrogenase</fullName>
    </submittedName>
</protein>
<accession>M7MHV0</accession>
<evidence type="ECO:0000313" key="1">
    <source>
        <dbReference type="EMBL" id="EMQ94666.1"/>
    </source>
</evidence>
<organism evidence="1 2">
    <name type="scientific">Xanthomarina gelatinilytica</name>
    <dbReference type="NCBI Taxonomy" id="1137281"/>
    <lineage>
        <taxon>Bacteria</taxon>
        <taxon>Pseudomonadati</taxon>
        <taxon>Bacteroidota</taxon>
        <taxon>Flavobacteriia</taxon>
        <taxon>Flavobacteriales</taxon>
        <taxon>Flavobacteriaceae</taxon>
        <taxon>Xanthomarina</taxon>
    </lineage>
</organism>
<proteinExistence type="predicted"/>
<dbReference type="eggNOG" id="COG0729">
    <property type="taxonomic scope" value="Bacteria"/>
</dbReference>
<reference evidence="1 2" key="1">
    <citation type="submission" date="2012-12" db="EMBL/GenBank/DDBJ databases">
        <title>Genome assembly of Formosa sp. AK20.</title>
        <authorList>
            <person name="Kumar R."/>
            <person name="Khatri I."/>
            <person name="Vaidya B."/>
            <person name="Subramanian S."/>
            <person name="Pinnaka A."/>
        </authorList>
    </citation>
    <scope>NUCLEOTIDE SEQUENCE [LARGE SCALE GENOMIC DNA]</scope>
    <source>
        <strain evidence="1 2">AK20</strain>
    </source>
</reference>
<dbReference type="AlphaFoldDB" id="M7MHV0"/>
<name>M7MHV0_9FLAO</name>
<gene>
    <name evidence="1" type="ORF">D778_00620</name>
</gene>
<dbReference type="Proteomes" id="UP000012024">
    <property type="component" value="Unassembled WGS sequence"/>
</dbReference>